<accession>A0A0R1U142</accession>
<dbReference type="NCBIfam" id="TIGR04350">
    <property type="entry name" value="C_S_lyase_PatB"/>
    <property type="match status" value="1"/>
</dbReference>
<keyword evidence="7" id="KW-0032">Aminotransferase</keyword>
<evidence type="ECO:0000313" key="7">
    <source>
        <dbReference type="EMBL" id="KRL87137.1"/>
    </source>
</evidence>
<feature type="domain" description="Aminotransferase class I/classII large" evidence="6">
    <location>
        <begin position="75"/>
        <end position="388"/>
    </location>
</feature>
<dbReference type="GO" id="GO:0008483">
    <property type="term" value="F:transaminase activity"/>
    <property type="evidence" value="ECO:0007669"/>
    <property type="project" value="UniProtKB-KW"/>
</dbReference>
<dbReference type="eggNOG" id="COG1168">
    <property type="taxonomic scope" value="Bacteria"/>
</dbReference>
<evidence type="ECO:0000256" key="3">
    <source>
        <dbReference type="ARBA" id="ARBA00022898"/>
    </source>
</evidence>
<dbReference type="InterPro" id="IPR004839">
    <property type="entry name" value="Aminotransferase_I/II_large"/>
</dbReference>
<keyword evidence="3" id="KW-0663">Pyridoxal phosphate</keyword>
<dbReference type="SUPFAM" id="SSF53383">
    <property type="entry name" value="PLP-dependent transferases"/>
    <property type="match status" value="1"/>
</dbReference>
<dbReference type="Gene3D" id="3.40.640.10">
    <property type="entry name" value="Type I PLP-dependent aspartate aminotransferase-like (Major domain)"/>
    <property type="match status" value="1"/>
</dbReference>
<dbReference type="Gene3D" id="3.90.1150.10">
    <property type="entry name" value="Aspartate Aminotransferase, domain 1"/>
    <property type="match status" value="1"/>
</dbReference>
<protein>
    <recommendedName>
        <fullName evidence="2">cysteine-S-conjugate beta-lyase</fullName>
        <ecNumber evidence="2">4.4.1.13</ecNumber>
    </recommendedName>
</protein>
<name>A0A0R1U142_9LACO</name>
<gene>
    <name evidence="7" type="ORF">FC32_GL000431</name>
</gene>
<dbReference type="AlphaFoldDB" id="A0A0R1U142"/>
<evidence type="ECO:0000256" key="4">
    <source>
        <dbReference type="ARBA" id="ARBA00023239"/>
    </source>
</evidence>
<dbReference type="PATRIC" id="fig|1423724.4.peg.452"/>
<dbReference type="InterPro" id="IPR015421">
    <property type="entry name" value="PyrdxlP-dep_Trfase_major"/>
</dbReference>
<organism evidence="7 8">
    <name type="scientific">Ligilactobacillus apodemi DSM 16634 = JCM 16172</name>
    <dbReference type="NCBI Taxonomy" id="1423724"/>
    <lineage>
        <taxon>Bacteria</taxon>
        <taxon>Bacillati</taxon>
        <taxon>Bacillota</taxon>
        <taxon>Bacilli</taxon>
        <taxon>Lactobacillales</taxon>
        <taxon>Lactobacillaceae</taxon>
        <taxon>Ligilactobacillus</taxon>
    </lineage>
</organism>
<dbReference type="InterPro" id="IPR051798">
    <property type="entry name" value="Class-II_PLP-Dep_Aminotrans"/>
</dbReference>
<dbReference type="PANTHER" id="PTHR43525:SF1">
    <property type="entry name" value="PROTEIN MALY"/>
    <property type="match status" value="1"/>
</dbReference>
<dbReference type="STRING" id="1423724.FC32_GL000431"/>
<keyword evidence="4" id="KW-0456">Lyase</keyword>
<dbReference type="GO" id="GO:0047804">
    <property type="term" value="F:cysteine-S-conjugate beta-lyase activity"/>
    <property type="evidence" value="ECO:0007669"/>
    <property type="project" value="UniProtKB-EC"/>
</dbReference>
<evidence type="ECO:0000256" key="2">
    <source>
        <dbReference type="ARBA" id="ARBA00012224"/>
    </source>
</evidence>
<sequence>MNKQEFVAEYAVERKNTDSVKWDGLKSTFNADDLLPLWVADTEFKAPKAAINALTKRVEHGAFGYSLTPQGYYDAYFKWQKERYGIELHEEWMRFGTGVVQSLSTLVSLLTQPKDSVMVLQPVYYPFMNVIKNNERNLVISDLKADEKGHYTMDLADIDAKMKEKDVKLLILCSPHNPVGRVWSEQELTDLLELCRQNQVLVISDEIHHDLLMGDEKFVSALSVKDGYYRDNLVVVDAPSKTFNMASLLNSHVIIANPQIRARYDRLFTRQEAPAGSILGKVAGQAAYEDGADWLSGLIETVKSNYEYVKQELTTAYPEIVVTELQATYLMWIDMSKVVAPKQLELFIKQKAGLAVDFGEWFGQAGKGHIRINLATTPANIERAVSSLLSALQEFQA</sequence>
<dbReference type="InterPro" id="IPR015424">
    <property type="entry name" value="PyrdxlP-dep_Trfase"/>
</dbReference>
<dbReference type="PANTHER" id="PTHR43525">
    <property type="entry name" value="PROTEIN MALY"/>
    <property type="match status" value="1"/>
</dbReference>
<dbReference type="EC" id="4.4.1.13" evidence="2"/>
<dbReference type="EMBL" id="AZFT01000009">
    <property type="protein sequence ID" value="KRL87137.1"/>
    <property type="molecule type" value="Genomic_DNA"/>
</dbReference>
<reference evidence="7 8" key="1">
    <citation type="journal article" date="2015" name="Genome Announc.">
        <title>Expanding the biotechnology potential of lactobacilli through comparative genomics of 213 strains and associated genera.</title>
        <authorList>
            <person name="Sun Z."/>
            <person name="Harris H.M."/>
            <person name="McCann A."/>
            <person name="Guo C."/>
            <person name="Argimon S."/>
            <person name="Zhang W."/>
            <person name="Yang X."/>
            <person name="Jeffery I.B."/>
            <person name="Cooney J.C."/>
            <person name="Kagawa T.F."/>
            <person name="Liu W."/>
            <person name="Song Y."/>
            <person name="Salvetti E."/>
            <person name="Wrobel A."/>
            <person name="Rasinkangas P."/>
            <person name="Parkhill J."/>
            <person name="Rea M.C."/>
            <person name="O'Sullivan O."/>
            <person name="Ritari J."/>
            <person name="Douillard F.P."/>
            <person name="Paul Ross R."/>
            <person name="Yang R."/>
            <person name="Briner A.E."/>
            <person name="Felis G.E."/>
            <person name="de Vos W.M."/>
            <person name="Barrangou R."/>
            <person name="Klaenhammer T.R."/>
            <person name="Caufield P.W."/>
            <person name="Cui Y."/>
            <person name="Zhang H."/>
            <person name="O'Toole P.W."/>
        </authorList>
    </citation>
    <scope>NUCLEOTIDE SEQUENCE [LARGE SCALE GENOMIC DNA]</scope>
    <source>
        <strain evidence="7 8">DSM 16634</strain>
    </source>
</reference>
<dbReference type="Pfam" id="PF00155">
    <property type="entry name" value="Aminotran_1_2"/>
    <property type="match status" value="1"/>
</dbReference>
<comment type="similarity">
    <text evidence="5">Belongs to the class-II pyridoxal-phosphate-dependent aminotransferase family. MalY/PatB cystathionine beta-lyase subfamily.</text>
</comment>
<evidence type="ECO:0000259" key="6">
    <source>
        <dbReference type="Pfam" id="PF00155"/>
    </source>
</evidence>
<evidence type="ECO:0000256" key="5">
    <source>
        <dbReference type="ARBA" id="ARBA00037974"/>
    </source>
</evidence>
<dbReference type="OrthoDB" id="9802872at2"/>
<dbReference type="CDD" id="cd00609">
    <property type="entry name" value="AAT_like"/>
    <property type="match status" value="1"/>
</dbReference>
<dbReference type="Proteomes" id="UP000051324">
    <property type="component" value="Unassembled WGS sequence"/>
</dbReference>
<dbReference type="InterPro" id="IPR015422">
    <property type="entry name" value="PyrdxlP-dep_Trfase_small"/>
</dbReference>
<proteinExistence type="inferred from homology"/>
<evidence type="ECO:0000313" key="8">
    <source>
        <dbReference type="Proteomes" id="UP000051324"/>
    </source>
</evidence>
<dbReference type="GO" id="GO:0030170">
    <property type="term" value="F:pyridoxal phosphate binding"/>
    <property type="evidence" value="ECO:0007669"/>
    <property type="project" value="InterPro"/>
</dbReference>
<keyword evidence="8" id="KW-1185">Reference proteome</keyword>
<dbReference type="InterPro" id="IPR027619">
    <property type="entry name" value="C-S_lyase_PatB-like"/>
</dbReference>
<comment type="caution">
    <text evidence="7">The sequence shown here is derived from an EMBL/GenBank/DDBJ whole genome shotgun (WGS) entry which is preliminary data.</text>
</comment>
<dbReference type="RefSeq" id="WP_025087581.1">
    <property type="nucleotide sequence ID" value="NZ_AZFT01000009.1"/>
</dbReference>
<evidence type="ECO:0000256" key="1">
    <source>
        <dbReference type="ARBA" id="ARBA00001933"/>
    </source>
</evidence>
<comment type="cofactor">
    <cofactor evidence="1">
        <name>pyridoxal 5'-phosphate</name>
        <dbReference type="ChEBI" id="CHEBI:597326"/>
    </cofactor>
</comment>
<keyword evidence="7" id="KW-0808">Transferase</keyword>